<evidence type="ECO:0000313" key="2">
    <source>
        <dbReference type="Proteomes" id="UP000198310"/>
    </source>
</evidence>
<evidence type="ECO:0000313" key="1">
    <source>
        <dbReference type="EMBL" id="SNS04480.1"/>
    </source>
</evidence>
<proteinExistence type="predicted"/>
<dbReference type="Proteomes" id="UP000198310">
    <property type="component" value="Unassembled WGS sequence"/>
</dbReference>
<keyword evidence="2" id="KW-1185">Reference proteome</keyword>
<gene>
    <name evidence="1" type="ORF">SAMN06269173_12013</name>
</gene>
<accession>A0A239B9E7</accession>
<name>A0A239B9E7_9BACT</name>
<sequence>MKKPASAPVLPLYNPALPSFNRLVGPEEAATFCQYKFQEMGAELPEWASRHNLNVEQAMLMSTQPVTVHDPTRNKRIWKFKPEFAQAALSELGFPTETIWIKTPDSCALEVVFVLPPRSVKQYRQEQQEYRQRTRHTEQD</sequence>
<organism evidence="1 2">
    <name type="scientific">Hymenobacter mucosus</name>
    <dbReference type="NCBI Taxonomy" id="1411120"/>
    <lineage>
        <taxon>Bacteria</taxon>
        <taxon>Pseudomonadati</taxon>
        <taxon>Bacteroidota</taxon>
        <taxon>Cytophagia</taxon>
        <taxon>Cytophagales</taxon>
        <taxon>Hymenobacteraceae</taxon>
        <taxon>Hymenobacter</taxon>
    </lineage>
</organism>
<reference evidence="2" key="1">
    <citation type="submission" date="2017-06" db="EMBL/GenBank/DDBJ databases">
        <authorList>
            <person name="Varghese N."/>
            <person name="Submissions S."/>
        </authorList>
    </citation>
    <scope>NUCLEOTIDE SEQUENCE [LARGE SCALE GENOMIC DNA]</scope>
    <source>
        <strain evidence="2">DSM 28041</strain>
    </source>
</reference>
<dbReference type="EMBL" id="FZNS01000020">
    <property type="protein sequence ID" value="SNS04480.1"/>
    <property type="molecule type" value="Genomic_DNA"/>
</dbReference>
<dbReference type="RefSeq" id="WP_089334402.1">
    <property type="nucleotide sequence ID" value="NZ_FZNS01000020.1"/>
</dbReference>
<dbReference type="AlphaFoldDB" id="A0A239B9E7"/>
<protein>
    <submittedName>
        <fullName evidence="1">Uncharacterized protein</fullName>
    </submittedName>
</protein>